<feature type="signal peptide" evidence="5">
    <location>
        <begin position="1"/>
        <end position="23"/>
    </location>
</feature>
<evidence type="ECO:0000313" key="6">
    <source>
        <dbReference type="EMBL" id="RAO76637.1"/>
    </source>
</evidence>
<evidence type="ECO:0000256" key="5">
    <source>
        <dbReference type="SAM" id="SignalP"/>
    </source>
</evidence>
<protein>
    <recommendedName>
        <fullName evidence="8">Fimbrial protein</fullName>
    </recommendedName>
</protein>
<dbReference type="Gene3D" id="2.60.40.1090">
    <property type="entry name" value="Fimbrial-type adhesion domain"/>
    <property type="match status" value="1"/>
</dbReference>
<evidence type="ECO:0008006" key="8">
    <source>
        <dbReference type="Google" id="ProtNLM"/>
    </source>
</evidence>
<dbReference type="InterPro" id="IPR008966">
    <property type="entry name" value="Adhesion_dom_sf"/>
</dbReference>
<keyword evidence="7" id="KW-1185">Reference proteome</keyword>
<name>A0A328P361_9GAMM</name>
<evidence type="ECO:0000256" key="2">
    <source>
        <dbReference type="ARBA" id="ARBA00006671"/>
    </source>
</evidence>
<dbReference type="GO" id="GO:0009289">
    <property type="term" value="C:pilus"/>
    <property type="evidence" value="ECO:0007669"/>
    <property type="project" value="UniProtKB-SubCell"/>
</dbReference>
<dbReference type="InterPro" id="IPR036937">
    <property type="entry name" value="Adhesion_dom_fimbrial_sf"/>
</dbReference>
<dbReference type="GO" id="GO:0043709">
    <property type="term" value="P:cell adhesion involved in single-species biofilm formation"/>
    <property type="evidence" value="ECO:0007669"/>
    <property type="project" value="TreeGrafter"/>
</dbReference>
<dbReference type="Pfam" id="PF16970">
    <property type="entry name" value="FimA"/>
    <property type="match status" value="1"/>
</dbReference>
<comment type="caution">
    <text evidence="6">The sequence shown here is derived from an EMBL/GenBank/DDBJ whole genome shotgun (WGS) entry which is preliminary data.</text>
</comment>
<organism evidence="6 7">
    <name type="scientific">Dyella jiangningensis</name>
    <dbReference type="NCBI Taxonomy" id="1379159"/>
    <lineage>
        <taxon>Bacteria</taxon>
        <taxon>Pseudomonadati</taxon>
        <taxon>Pseudomonadota</taxon>
        <taxon>Gammaproteobacteria</taxon>
        <taxon>Lysobacterales</taxon>
        <taxon>Rhodanobacteraceae</taxon>
        <taxon>Dyella</taxon>
    </lineage>
</organism>
<feature type="chain" id="PRO_5016282995" description="Fimbrial protein" evidence="5">
    <location>
        <begin position="24"/>
        <end position="177"/>
    </location>
</feature>
<evidence type="ECO:0000256" key="3">
    <source>
        <dbReference type="ARBA" id="ARBA00022729"/>
    </source>
</evidence>
<sequence>MKKILVSAALAAILGTAAFSAAAVDGTITFNGKVNSNTCTINAGTGASFAVTLPTVGASALGTTAGTVAGTTPFNIALSACSATGVVKAYFEPGSTINANGRLSNTATTGAATGVDLQVLNNLQTAINLNTQANTTTATIASNAATLNYYVQYYNTAAASVGAGTVTSTVNYTIQYQ</sequence>
<reference evidence="6 7" key="1">
    <citation type="journal article" date="2018" name="Genet. Mol. Biol.">
        <title>The genome sequence of Dyella jiangningensis FCAV SCS01 from a lignocellulose-decomposing microbial consortium metagenome reveals potential for biotechnological applications.</title>
        <authorList>
            <person name="Desiderato J.G."/>
            <person name="Alvarenga D.O."/>
            <person name="Constancio M.T.L."/>
            <person name="Alves L.M.C."/>
            <person name="Varani A.M."/>
        </authorList>
    </citation>
    <scope>NUCLEOTIDE SEQUENCE [LARGE SCALE GENOMIC DNA]</scope>
    <source>
        <strain evidence="6 7">FCAV SCS01</strain>
    </source>
</reference>
<dbReference type="RefSeq" id="WP_111980711.1">
    <property type="nucleotide sequence ID" value="NZ_NFZS01000001.1"/>
</dbReference>
<accession>A0A328P361</accession>
<dbReference type="Proteomes" id="UP000248926">
    <property type="component" value="Unassembled WGS sequence"/>
</dbReference>
<dbReference type="SUPFAM" id="SSF49401">
    <property type="entry name" value="Bacterial adhesins"/>
    <property type="match status" value="1"/>
</dbReference>
<evidence type="ECO:0000313" key="7">
    <source>
        <dbReference type="Proteomes" id="UP000248926"/>
    </source>
</evidence>
<dbReference type="InterPro" id="IPR039458">
    <property type="entry name" value="FimA-like"/>
</dbReference>
<dbReference type="EMBL" id="NFZS01000001">
    <property type="protein sequence ID" value="RAO76637.1"/>
    <property type="molecule type" value="Genomic_DNA"/>
</dbReference>
<dbReference type="AlphaFoldDB" id="A0A328P361"/>
<dbReference type="PANTHER" id="PTHR33420:SF3">
    <property type="entry name" value="FIMBRIAL SUBUNIT ELFA"/>
    <property type="match status" value="1"/>
</dbReference>
<gene>
    <name evidence="6" type="ORF">CA260_01560</name>
</gene>
<comment type="similarity">
    <text evidence="2">Belongs to the fimbrial protein family.</text>
</comment>
<proteinExistence type="inferred from homology"/>
<keyword evidence="3 5" id="KW-0732">Signal</keyword>
<evidence type="ECO:0000256" key="4">
    <source>
        <dbReference type="ARBA" id="ARBA00023263"/>
    </source>
</evidence>
<keyword evidence="4" id="KW-0281">Fimbrium</keyword>
<comment type="subcellular location">
    <subcellularLocation>
        <location evidence="1">Fimbrium</location>
    </subcellularLocation>
</comment>
<dbReference type="PANTHER" id="PTHR33420">
    <property type="entry name" value="FIMBRIAL SUBUNIT ELFA-RELATED"/>
    <property type="match status" value="1"/>
</dbReference>
<dbReference type="OrthoDB" id="5957148at2"/>
<evidence type="ECO:0000256" key="1">
    <source>
        <dbReference type="ARBA" id="ARBA00004561"/>
    </source>
</evidence>
<dbReference type="InterPro" id="IPR050263">
    <property type="entry name" value="Bact_Fimbrial_Adh_Pro"/>
</dbReference>